<gene>
    <name evidence="2" type="ORF">BD410DRAFT_762426</name>
</gene>
<reference evidence="2 3" key="1">
    <citation type="submission" date="2018-06" db="EMBL/GenBank/DDBJ databases">
        <title>A transcriptomic atlas of mushroom development highlights an independent origin of complex multicellularity.</title>
        <authorList>
            <consortium name="DOE Joint Genome Institute"/>
            <person name="Krizsan K."/>
            <person name="Almasi E."/>
            <person name="Merenyi Z."/>
            <person name="Sahu N."/>
            <person name="Viragh M."/>
            <person name="Koszo T."/>
            <person name="Mondo S."/>
            <person name="Kiss B."/>
            <person name="Balint B."/>
            <person name="Kues U."/>
            <person name="Barry K."/>
            <person name="Hegedus J.C."/>
            <person name="Henrissat B."/>
            <person name="Johnson J."/>
            <person name="Lipzen A."/>
            <person name="Ohm R."/>
            <person name="Nagy I."/>
            <person name="Pangilinan J."/>
            <person name="Yan J."/>
            <person name="Xiong Y."/>
            <person name="Grigoriev I.V."/>
            <person name="Hibbett D.S."/>
            <person name="Nagy L.G."/>
        </authorList>
    </citation>
    <scope>NUCLEOTIDE SEQUENCE [LARGE SCALE GENOMIC DNA]</scope>
    <source>
        <strain evidence="2 3">SZMC22713</strain>
    </source>
</reference>
<protein>
    <submittedName>
        <fullName evidence="2">Uncharacterized protein</fullName>
    </submittedName>
</protein>
<feature type="region of interest" description="Disordered" evidence="1">
    <location>
        <begin position="1"/>
        <end position="35"/>
    </location>
</feature>
<keyword evidence="3" id="KW-1185">Reference proteome</keyword>
<dbReference type="VEuPathDB" id="FungiDB:BD410DRAFT_762426"/>
<dbReference type="EMBL" id="ML170159">
    <property type="protein sequence ID" value="TDL27456.1"/>
    <property type="molecule type" value="Genomic_DNA"/>
</dbReference>
<dbReference type="Proteomes" id="UP000294933">
    <property type="component" value="Unassembled WGS sequence"/>
</dbReference>
<evidence type="ECO:0000256" key="1">
    <source>
        <dbReference type="SAM" id="MobiDB-lite"/>
    </source>
</evidence>
<dbReference type="STRING" id="50990.A0A4Y7QJD1"/>
<evidence type="ECO:0000313" key="3">
    <source>
        <dbReference type="Proteomes" id="UP000294933"/>
    </source>
</evidence>
<dbReference type="OrthoDB" id="2148418at2759"/>
<sequence>MDTDCCTAVSTPTKHARGPGDDEDYQTPERPEQVGKRVKWDRGLASTVILDEIEVRGPDPQRLAPAHESRRKSCLAKDMKAISLDQLGNLVDADGPLDLVAERVVVTKFVYDNDEEPQADPQPTVKQTRSRAKRNR</sequence>
<accession>A0A4Y7QJD1</accession>
<feature type="region of interest" description="Disordered" evidence="1">
    <location>
        <begin position="111"/>
        <end position="136"/>
    </location>
</feature>
<organism evidence="2 3">
    <name type="scientific">Rickenella mellea</name>
    <dbReference type="NCBI Taxonomy" id="50990"/>
    <lineage>
        <taxon>Eukaryota</taxon>
        <taxon>Fungi</taxon>
        <taxon>Dikarya</taxon>
        <taxon>Basidiomycota</taxon>
        <taxon>Agaricomycotina</taxon>
        <taxon>Agaricomycetes</taxon>
        <taxon>Hymenochaetales</taxon>
        <taxon>Rickenellaceae</taxon>
        <taxon>Rickenella</taxon>
    </lineage>
</organism>
<name>A0A4Y7QJD1_9AGAM</name>
<proteinExistence type="predicted"/>
<evidence type="ECO:0000313" key="2">
    <source>
        <dbReference type="EMBL" id="TDL27456.1"/>
    </source>
</evidence>
<dbReference type="AlphaFoldDB" id="A0A4Y7QJD1"/>